<dbReference type="InterPro" id="IPR017438">
    <property type="entry name" value="ATP-NAD_kinase_N"/>
</dbReference>
<dbReference type="Proteomes" id="UP000886886">
    <property type="component" value="Unassembled WGS sequence"/>
</dbReference>
<keyword evidence="9" id="KW-0460">Magnesium</keyword>
<proteinExistence type="inferred from homology"/>
<evidence type="ECO:0000256" key="2">
    <source>
        <dbReference type="ARBA" id="ARBA00005983"/>
    </source>
</evidence>
<dbReference type="InterPro" id="IPR016064">
    <property type="entry name" value="NAD/diacylglycerol_kinase_sf"/>
</dbReference>
<dbReference type="Gene3D" id="2.60.200.40">
    <property type="match status" value="1"/>
</dbReference>
<evidence type="ECO:0000259" key="13">
    <source>
        <dbReference type="PROSITE" id="PS50146"/>
    </source>
</evidence>
<keyword evidence="11" id="KW-0594">Phospholipid biosynthesis</keyword>
<keyword evidence="5" id="KW-0479">Metal-binding</keyword>
<organism evidence="14 15">
    <name type="scientific">Candidatus Limivivens merdigallinarum</name>
    <dbReference type="NCBI Taxonomy" id="2840859"/>
    <lineage>
        <taxon>Bacteria</taxon>
        <taxon>Bacillati</taxon>
        <taxon>Bacillota</taxon>
        <taxon>Clostridia</taxon>
        <taxon>Lachnospirales</taxon>
        <taxon>Lachnospiraceae</taxon>
        <taxon>Lachnospiraceae incertae sedis</taxon>
        <taxon>Candidatus Limivivens</taxon>
    </lineage>
</organism>
<dbReference type="SUPFAM" id="SSF111331">
    <property type="entry name" value="NAD kinase/diacylglycerol kinase-like"/>
    <property type="match status" value="1"/>
</dbReference>
<dbReference type="PANTHER" id="PTHR12358">
    <property type="entry name" value="SPHINGOSINE KINASE"/>
    <property type="match status" value="1"/>
</dbReference>
<keyword evidence="12" id="KW-1208">Phospholipid metabolism</keyword>
<dbReference type="Pfam" id="PF19279">
    <property type="entry name" value="YegS_C"/>
    <property type="match status" value="1"/>
</dbReference>
<dbReference type="EMBL" id="DVFT01000143">
    <property type="protein sequence ID" value="HIQ96819.1"/>
    <property type="molecule type" value="Genomic_DNA"/>
</dbReference>
<keyword evidence="6" id="KW-0547">Nucleotide-binding</keyword>
<sequence length="297" mass="33351">MKKILFVVNPKSGKGKIRSHLMDIIDIFNQNEMDVTVYITQKPMDACEVAKRRAEEFDMLICSGGDGTLDEVVTGMLKGGHHRPVGYIPAGSTNDFANSLKLPLQMKEAAKSIAKEHPYACDVGSFNGDYFVYIAAFGLFTDVAYETKQDMKNVLGHLAYLLEGAKRLFNIKNYHMKIRTHEEAIEGDFIYGMVTNSQSVGGFRNITGKQVCLNDGVFEVTLIRTPKNGMELEEILAALVSREMDNKRVYSFKADYVEFESQEEVPWTLDGENGGKHQKATVINHKQAFNIMITQEL</sequence>
<dbReference type="Gene3D" id="3.40.50.10330">
    <property type="entry name" value="Probable inorganic polyphosphate/atp-NAD kinase, domain 1"/>
    <property type="match status" value="1"/>
</dbReference>
<keyword evidence="4" id="KW-0808">Transferase</keyword>
<evidence type="ECO:0000313" key="14">
    <source>
        <dbReference type="EMBL" id="HIQ96819.1"/>
    </source>
</evidence>
<dbReference type="InterPro" id="IPR005218">
    <property type="entry name" value="Diacylglycerol/lipid_kinase"/>
</dbReference>
<evidence type="ECO:0000256" key="4">
    <source>
        <dbReference type="ARBA" id="ARBA00022679"/>
    </source>
</evidence>
<evidence type="ECO:0000256" key="12">
    <source>
        <dbReference type="ARBA" id="ARBA00023264"/>
    </source>
</evidence>
<feature type="domain" description="DAGKc" evidence="13">
    <location>
        <begin position="1"/>
        <end position="130"/>
    </location>
</feature>
<accession>A0A9D0ZW06</accession>
<dbReference type="InterPro" id="IPR001206">
    <property type="entry name" value="Diacylglycerol_kinase_cat_dom"/>
</dbReference>
<gene>
    <name evidence="14" type="ORF">IAB26_09675</name>
</gene>
<dbReference type="PROSITE" id="PS50146">
    <property type="entry name" value="DAGK"/>
    <property type="match status" value="1"/>
</dbReference>
<evidence type="ECO:0000256" key="6">
    <source>
        <dbReference type="ARBA" id="ARBA00022741"/>
    </source>
</evidence>
<evidence type="ECO:0000256" key="3">
    <source>
        <dbReference type="ARBA" id="ARBA00022516"/>
    </source>
</evidence>
<keyword evidence="8" id="KW-0067">ATP-binding</keyword>
<dbReference type="GO" id="GO:0004143">
    <property type="term" value="F:ATP-dependent diacylglycerol kinase activity"/>
    <property type="evidence" value="ECO:0007669"/>
    <property type="project" value="TreeGrafter"/>
</dbReference>
<dbReference type="Pfam" id="PF00781">
    <property type="entry name" value="DAGK_cat"/>
    <property type="match status" value="1"/>
</dbReference>
<dbReference type="AlphaFoldDB" id="A0A9D0ZW06"/>
<evidence type="ECO:0000256" key="10">
    <source>
        <dbReference type="ARBA" id="ARBA00023098"/>
    </source>
</evidence>
<comment type="cofactor">
    <cofactor evidence="1">
        <name>Mg(2+)</name>
        <dbReference type="ChEBI" id="CHEBI:18420"/>
    </cofactor>
</comment>
<evidence type="ECO:0000256" key="1">
    <source>
        <dbReference type="ARBA" id="ARBA00001946"/>
    </source>
</evidence>
<dbReference type="GO" id="GO:0005886">
    <property type="term" value="C:plasma membrane"/>
    <property type="evidence" value="ECO:0007669"/>
    <property type="project" value="TreeGrafter"/>
</dbReference>
<dbReference type="InterPro" id="IPR045540">
    <property type="entry name" value="YegS/DAGK_C"/>
</dbReference>
<evidence type="ECO:0000256" key="8">
    <source>
        <dbReference type="ARBA" id="ARBA00022840"/>
    </source>
</evidence>
<keyword evidence="7 14" id="KW-0418">Kinase</keyword>
<dbReference type="PANTHER" id="PTHR12358:SF106">
    <property type="entry name" value="LIPID KINASE YEGS"/>
    <property type="match status" value="1"/>
</dbReference>
<dbReference type="SMART" id="SM00046">
    <property type="entry name" value="DAGKc"/>
    <property type="match status" value="1"/>
</dbReference>
<evidence type="ECO:0000256" key="5">
    <source>
        <dbReference type="ARBA" id="ARBA00022723"/>
    </source>
</evidence>
<keyword evidence="3" id="KW-0444">Lipid biosynthesis</keyword>
<dbReference type="NCBIfam" id="TIGR00147">
    <property type="entry name" value="YegS/Rv2252/BmrU family lipid kinase"/>
    <property type="match status" value="1"/>
</dbReference>
<keyword evidence="10" id="KW-0443">Lipid metabolism</keyword>
<evidence type="ECO:0000256" key="9">
    <source>
        <dbReference type="ARBA" id="ARBA00022842"/>
    </source>
</evidence>
<reference evidence="14" key="2">
    <citation type="journal article" date="2021" name="PeerJ">
        <title>Extensive microbial diversity within the chicken gut microbiome revealed by metagenomics and culture.</title>
        <authorList>
            <person name="Gilroy R."/>
            <person name="Ravi A."/>
            <person name="Getino M."/>
            <person name="Pursley I."/>
            <person name="Horton D.L."/>
            <person name="Alikhan N.F."/>
            <person name="Baker D."/>
            <person name="Gharbi K."/>
            <person name="Hall N."/>
            <person name="Watson M."/>
            <person name="Adriaenssens E.M."/>
            <person name="Foster-Nyarko E."/>
            <person name="Jarju S."/>
            <person name="Secka A."/>
            <person name="Antonio M."/>
            <person name="Oren A."/>
            <person name="Chaudhuri R.R."/>
            <person name="La Ragione R."/>
            <person name="Hildebrand F."/>
            <person name="Pallen M.J."/>
        </authorList>
    </citation>
    <scope>NUCLEOTIDE SEQUENCE</scope>
    <source>
        <strain evidence="14">ChiSjej3B21-11622</strain>
    </source>
</reference>
<comment type="similarity">
    <text evidence="2">Belongs to the diacylglycerol/lipid kinase family.</text>
</comment>
<evidence type="ECO:0000256" key="7">
    <source>
        <dbReference type="ARBA" id="ARBA00022777"/>
    </source>
</evidence>
<dbReference type="GO" id="GO:0046872">
    <property type="term" value="F:metal ion binding"/>
    <property type="evidence" value="ECO:0007669"/>
    <property type="project" value="UniProtKB-KW"/>
</dbReference>
<dbReference type="InterPro" id="IPR050187">
    <property type="entry name" value="Lipid_Phosphate_FormReg"/>
</dbReference>
<evidence type="ECO:0000256" key="11">
    <source>
        <dbReference type="ARBA" id="ARBA00023209"/>
    </source>
</evidence>
<name>A0A9D0ZW06_9FIRM</name>
<protein>
    <submittedName>
        <fullName evidence="14">Diacylglycerol kinase family lipid kinase</fullName>
    </submittedName>
</protein>
<dbReference type="GO" id="GO:0005524">
    <property type="term" value="F:ATP binding"/>
    <property type="evidence" value="ECO:0007669"/>
    <property type="project" value="UniProtKB-KW"/>
</dbReference>
<reference evidence="14" key="1">
    <citation type="submission" date="2020-10" db="EMBL/GenBank/DDBJ databases">
        <authorList>
            <person name="Gilroy R."/>
        </authorList>
    </citation>
    <scope>NUCLEOTIDE SEQUENCE</scope>
    <source>
        <strain evidence="14">ChiSjej3B21-11622</strain>
    </source>
</reference>
<evidence type="ECO:0000313" key="15">
    <source>
        <dbReference type="Proteomes" id="UP000886886"/>
    </source>
</evidence>
<dbReference type="GO" id="GO:0008654">
    <property type="term" value="P:phospholipid biosynthetic process"/>
    <property type="evidence" value="ECO:0007669"/>
    <property type="project" value="UniProtKB-KW"/>
</dbReference>
<comment type="caution">
    <text evidence="14">The sequence shown here is derived from an EMBL/GenBank/DDBJ whole genome shotgun (WGS) entry which is preliminary data.</text>
</comment>